<dbReference type="EMBL" id="LHXL01000003">
    <property type="protein sequence ID" value="KXA90567.1"/>
    <property type="molecule type" value="Genomic_DNA"/>
</dbReference>
<feature type="domain" description="DUF7210" evidence="2">
    <location>
        <begin position="1"/>
        <end position="37"/>
    </location>
</feature>
<accession>A0A133U8R2</accession>
<comment type="caution">
    <text evidence="3">The sequence shown here is derived from an EMBL/GenBank/DDBJ whole genome shotgun (WGS) entry which is preliminary data.</text>
</comment>
<evidence type="ECO:0000313" key="4">
    <source>
        <dbReference type="Proteomes" id="UP000070589"/>
    </source>
</evidence>
<keyword evidence="4" id="KW-1185">Reference proteome</keyword>
<dbReference type="InterPro" id="IPR055634">
    <property type="entry name" value="DUF7210"/>
</dbReference>
<gene>
    <name evidence="3" type="ORF">AKJ62_00390</name>
</gene>
<evidence type="ECO:0000313" key="3">
    <source>
        <dbReference type="EMBL" id="KXA90567.1"/>
    </source>
</evidence>
<dbReference type="Proteomes" id="UP000070589">
    <property type="component" value="Unassembled WGS sequence"/>
</dbReference>
<proteinExistence type="predicted"/>
<dbReference type="AlphaFoldDB" id="A0A133U8R2"/>
<protein>
    <recommendedName>
        <fullName evidence="2">DUF7210 domain-containing protein</fullName>
    </recommendedName>
</protein>
<organism evidence="3 4">
    <name type="scientific">candidate division MSBL1 archaeon SCGC-AAA259D14</name>
    <dbReference type="NCBI Taxonomy" id="1698261"/>
    <lineage>
        <taxon>Archaea</taxon>
        <taxon>Methanobacteriati</taxon>
        <taxon>Methanobacteriota</taxon>
        <taxon>candidate division MSBL1</taxon>
    </lineage>
</organism>
<name>A0A133U8R2_9EURY</name>
<dbReference type="Pfam" id="PF23843">
    <property type="entry name" value="DUF7210"/>
    <property type="match status" value="1"/>
</dbReference>
<reference evidence="3 4" key="1">
    <citation type="journal article" date="2016" name="Sci. Rep.">
        <title>Metabolic traits of an uncultured archaeal lineage -MSBL1- from brine pools of the Red Sea.</title>
        <authorList>
            <person name="Mwirichia R."/>
            <person name="Alam I."/>
            <person name="Rashid M."/>
            <person name="Vinu M."/>
            <person name="Ba-Alawi W."/>
            <person name="Anthony Kamau A."/>
            <person name="Kamanda Ngugi D."/>
            <person name="Goker M."/>
            <person name="Klenk H.P."/>
            <person name="Bajic V."/>
            <person name="Stingl U."/>
        </authorList>
    </citation>
    <scope>NUCLEOTIDE SEQUENCE [LARGE SCALE GENOMIC DNA]</scope>
    <source>
        <strain evidence="3">SCGC-AAA259D14</strain>
    </source>
</reference>
<sequence length="140" mass="16083">MKVKVLESFRYEGKKYEEGSIVDLPESVGRRVIEKGYGAETEKEPPTLDLEEEGEGRKGPRWKRKIWISEDRNLGISVWPPGGKFDSPSVTLEESRRDDSGDWQTNRLYLPTGSSLLALSEHMKSAWNEVQKIKTKEKEE</sequence>
<feature type="region of interest" description="Disordered" evidence="1">
    <location>
        <begin position="35"/>
        <end position="60"/>
    </location>
</feature>
<feature type="region of interest" description="Disordered" evidence="1">
    <location>
        <begin position="79"/>
        <end position="105"/>
    </location>
</feature>
<evidence type="ECO:0000256" key="1">
    <source>
        <dbReference type="SAM" id="MobiDB-lite"/>
    </source>
</evidence>
<evidence type="ECO:0000259" key="2">
    <source>
        <dbReference type="Pfam" id="PF23843"/>
    </source>
</evidence>